<organism evidence="2 3">
    <name type="scientific">Arenimonas caeni</name>
    <dbReference type="NCBI Taxonomy" id="2058085"/>
    <lineage>
        <taxon>Bacteria</taxon>
        <taxon>Pseudomonadati</taxon>
        <taxon>Pseudomonadota</taxon>
        <taxon>Gammaproteobacteria</taxon>
        <taxon>Lysobacterales</taxon>
        <taxon>Lysobacteraceae</taxon>
        <taxon>Arenimonas</taxon>
    </lineage>
</organism>
<accession>A0A2P6MC36</accession>
<evidence type="ECO:0008006" key="4">
    <source>
        <dbReference type="Google" id="ProtNLM"/>
    </source>
</evidence>
<evidence type="ECO:0000313" key="3">
    <source>
        <dbReference type="Proteomes" id="UP000241736"/>
    </source>
</evidence>
<dbReference type="AlphaFoldDB" id="A0A2P6MC36"/>
<evidence type="ECO:0000313" key="2">
    <source>
        <dbReference type="EMBL" id="PRH83539.1"/>
    </source>
</evidence>
<feature type="region of interest" description="Disordered" evidence="1">
    <location>
        <begin position="169"/>
        <end position="205"/>
    </location>
</feature>
<dbReference type="RefSeq" id="WP_106989417.1">
    <property type="nucleotide sequence ID" value="NZ_KZ679084.1"/>
</dbReference>
<sequence length="231" mass="24002">MLESLRPGNVLLAALAAWALGLLVLALSGLGANFGPHPDNPALAPPVPQVELSEVGARLGPLSAYDELSRRPLLNADRRAADGGDAAGGDAPMDLELTGVLMAGDFQAALLQSPDRQRSERVRVGELVAGTGWRLVSLAPRSAEFEGPQGRRTLELRLYDGSADGAAAPAARPAAAAPAPEGAPAAAAATPPNADAPAGEDDQVQAIRRRIEARREQLREEAARRNAQKVE</sequence>
<gene>
    <name evidence="2" type="ORF">C6N40_02505</name>
</gene>
<evidence type="ECO:0000256" key="1">
    <source>
        <dbReference type="SAM" id="MobiDB-lite"/>
    </source>
</evidence>
<keyword evidence="3" id="KW-1185">Reference proteome</keyword>
<dbReference type="Proteomes" id="UP000241736">
    <property type="component" value="Unassembled WGS sequence"/>
</dbReference>
<reference evidence="2 3" key="1">
    <citation type="submission" date="2018-03" db="EMBL/GenBank/DDBJ databases">
        <title>Arenimonas caeni sp. nov., isolated from activated sludge.</title>
        <authorList>
            <person name="Liu H."/>
        </authorList>
    </citation>
    <scope>NUCLEOTIDE SEQUENCE [LARGE SCALE GENOMIC DNA]</scope>
    <source>
        <strain evidence="3">z29</strain>
    </source>
</reference>
<comment type="caution">
    <text evidence="2">The sequence shown here is derived from an EMBL/GenBank/DDBJ whole genome shotgun (WGS) entry which is preliminary data.</text>
</comment>
<feature type="compositionally biased region" description="Low complexity" evidence="1">
    <location>
        <begin position="169"/>
        <end position="197"/>
    </location>
</feature>
<dbReference type="OrthoDB" id="6051102at2"/>
<protein>
    <recommendedName>
        <fullName evidence="4">General secretion pathway protein GspN</fullName>
    </recommendedName>
</protein>
<proteinExistence type="predicted"/>
<name>A0A2P6MC36_9GAMM</name>
<dbReference type="EMBL" id="PVLF01000002">
    <property type="protein sequence ID" value="PRH83539.1"/>
    <property type="molecule type" value="Genomic_DNA"/>
</dbReference>